<feature type="domain" description="Myosin motor" evidence="21">
    <location>
        <begin position="1"/>
        <end position="628"/>
    </location>
</feature>
<evidence type="ECO:0000256" key="15">
    <source>
        <dbReference type="ARBA" id="ARBA00047899"/>
    </source>
</evidence>
<keyword evidence="18" id="KW-0009">Actin-binding</keyword>
<dbReference type="InterPro" id="IPR036961">
    <property type="entry name" value="Kinesin_motor_dom_sf"/>
</dbReference>
<evidence type="ECO:0000256" key="12">
    <source>
        <dbReference type="ARBA" id="ARBA00023175"/>
    </source>
</evidence>
<evidence type="ECO:0000256" key="2">
    <source>
        <dbReference type="ARBA" id="ARBA00004316"/>
    </source>
</evidence>
<reference evidence="22" key="1">
    <citation type="submission" date="2022-11" db="EMBL/GenBank/DDBJ databases">
        <title>Centuries of genome instability and evolution in soft-shell clam transmissible cancer (bioRxiv).</title>
        <authorList>
            <person name="Hart S.F.M."/>
            <person name="Yonemitsu M.A."/>
            <person name="Giersch R.M."/>
            <person name="Beal B.F."/>
            <person name="Arriagada G."/>
            <person name="Davis B.W."/>
            <person name="Ostrander E.A."/>
            <person name="Goff S.P."/>
            <person name="Metzger M.J."/>
        </authorList>
    </citation>
    <scope>NUCLEOTIDE SEQUENCE</scope>
    <source>
        <strain evidence="22">MELC-2E11</strain>
        <tissue evidence="22">Siphon/mantle</tissue>
    </source>
</reference>
<evidence type="ECO:0000256" key="17">
    <source>
        <dbReference type="PROSITE-ProRule" id="PRU00191"/>
    </source>
</evidence>
<dbReference type="Pfam" id="PF00612">
    <property type="entry name" value="IQ"/>
    <property type="match status" value="1"/>
</dbReference>
<dbReference type="InterPro" id="IPR001609">
    <property type="entry name" value="Myosin_head_motor_dom-like"/>
</dbReference>
<feature type="region of interest" description="Disordered" evidence="19">
    <location>
        <begin position="742"/>
        <end position="777"/>
    </location>
</feature>
<evidence type="ECO:0000256" key="14">
    <source>
        <dbReference type="ARBA" id="ARBA00023273"/>
    </source>
</evidence>
<keyword evidence="9" id="KW-0418">Kinase</keyword>
<keyword evidence="11 18" id="KW-0518">Myosin</keyword>
<dbReference type="PANTHER" id="PTHR46256:SF5">
    <property type="entry name" value="MYOSIN-IIIB-LIKE"/>
    <property type="match status" value="1"/>
</dbReference>
<evidence type="ECO:0000256" key="3">
    <source>
        <dbReference type="ARBA" id="ARBA00012513"/>
    </source>
</evidence>
<dbReference type="PROSITE" id="PS51456">
    <property type="entry name" value="MYOSIN_MOTOR"/>
    <property type="match status" value="1"/>
</dbReference>
<dbReference type="Gene3D" id="1.20.58.530">
    <property type="match status" value="1"/>
</dbReference>
<feature type="region of interest" description="Disordered" evidence="19">
    <location>
        <begin position="920"/>
        <end position="998"/>
    </location>
</feature>
<keyword evidence="13" id="KW-0206">Cytoskeleton</keyword>
<dbReference type="Gene3D" id="1.20.5.4820">
    <property type="match status" value="1"/>
</dbReference>
<keyword evidence="4" id="KW-0963">Cytoplasm</keyword>
<dbReference type="SMART" id="SM00252">
    <property type="entry name" value="SH2"/>
    <property type="match status" value="1"/>
</dbReference>
<feature type="domain" description="SH2" evidence="20">
    <location>
        <begin position="801"/>
        <end position="892"/>
    </location>
</feature>
<dbReference type="InterPro" id="IPR000048">
    <property type="entry name" value="IQ_motif_EF-hand-BS"/>
</dbReference>
<evidence type="ECO:0000256" key="13">
    <source>
        <dbReference type="ARBA" id="ARBA00023212"/>
    </source>
</evidence>
<dbReference type="Pfam" id="PF00063">
    <property type="entry name" value="Myosin_head"/>
    <property type="match status" value="1"/>
</dbReference>
<dbReference type="EC" id="2.7.11.1" evidence="3"/>
<dbReference type="InterPro" id="IPR027417">
    <property type="entry name" value="P-loop_NTPase"/>
</dbReference>
<dbReference type="Gene3D" id="1.20.120.720">
    <property type="entry name" value="Myosin VI head, motor domain, U50 subdomain"/>
    <property type="match status" value="1"/>
</dbReference>
<keyword evidence="23" id="KW-1185">Reference proteome</keyword>
<feature type="compositionally biased region" description="Basic and acidic residues" evidence="19">
    <location>
        <begin position="987"/>
        <end position="998"/>
    </location>
</feature>
<dbReference type="PROSITE" id="PS50096">
    <property type="entry name" value="IQ"/>
    <property type="match status" value="1"/>
</dbReference>
<dbReference type="SMART" id="SM00242">
    <property type="entry name" value="MYSc"/>
    <property type="match status" value="1"/>
</dbReference>
<feature type="compositionally biased region" description="Basic residues" evidence="19">
    <location>
        <begin position="479"/>
        <end position="489"/>
    </location>
</feature>
<comment type="catalytic activity">
    <reaction evidence="16">
        <text>L-seryl-[protein] + ATP = O-phospho-L-seryl-[protein] + ADP + H(+)</text>
        <dbReference type="Rhea" id="RHEA:17989"/>
        <dbReference type="Rhea" id="RHEA-COMP:9863"/>
        <dbReference type="Rhea" id="RHEA-COMP:11604"/>
        <dbReference type="ChEBI" id="CHEBI:15378"/>
        <dbReference type="ChEBI" id="CHEBI:29999"/>
        <dbReference type="ChEBI" id="CHEBI:30616"/>
        <dbReference type="ChEBI" id="CHEBI:83421"/>
        <dbReference type="ChEBI" id="CHEBI:456216"/>
        <dbReference type="EC" id="2.7.11.1"/>
    </reaction>
</comment>
<evidence type="ECO:0000256" key="6">
    <source>
        <dbReference type="ARBA" id="ARBA00022679"/>
    </source>
</evidence>
<gene>
    <name evidence="22" type="ORF">MAR_022386</name>
</gene>
<evidence type="ECO:0000256" key="19">
    <source>
        <dbReference type="SAM" id="MobiDB-lite"/>
    </source>
</evidence>
<evidence type="ECO:0000256" key="10">
    <source>
        <dbReference type="ARBA" id="ARBA00022840"/>
    </source>
</evidence>
<dbReference type="InterPro" id="IPR000980">
    <property type="entry name" value="SH2"/>
</dbReference>
<evidence type="ECO:0000256" key="8">
    <source>
        <dbReference type="ARBA" id="ARBA00022741"/>
    </source>
</evidence>
<keyword evidence="8" id="KW-0547">Nucleotide-binding</keyword>
<evidence type="ECO:0000256" key="1">
    <source>
        <dbReference type="ARBA" id="ARBA00004245"/>
    </source>
</evidence>
<evidence type="ECO:0000256" key="11">
    <source>
        <dbReference type="ARBA" id="ARBA00023123"/>
    </source>
</evidence>
<keyword evidence="17" id="KW-0727">SH2 domain</keyword>
<evidence type="ECO:0000256" key="5">
    <source>
        <dbReference type="ARBA" id="ARBA00022527"/>
    </source>
</evidence>
<keyword evidence="5" id="KW-0723">Serine/threonine-protein kinase</keyword>
<dbReference type="Pfam" id="PF00017">
    <property type="entry name" value="SH2"/>
    <property type="match status" value="1"/>
</dbReference>
<evidence type="ECO:0000259" key="21">
    <source>
        <dbReference type="PROSITE" id="PS51456"/>
    </source>
</evidence>
<dbReference type="PROSITE" id="PS50001">
    <property type="entry name" value="SH2"/>
    <property type="match status" value="1"/>
</dbReference>
<keyword evidence="12" id="KW-0505">Motor protein</keyword>
<comment type="similarity">
    <text evidence="18">Belongs to the TRAFAC class myosin-kinesin ATPase superfamily. Myosin family.</text>
</comment>
<dbReference type="InterPro" id="IPR052409">
    <property type="entry name" value="Myosin-III_kinase_activity"/>
</dbReference>
<evidence type="ECO:0000256" key="18">
    <source>
        <dbReference type="PROSITE-ProRule" id="PRU00782"/>
    </source>
</evidence>
<dbReference type="EMBL" id="CP111014">
    <property type="protein sequence ID" value="WAQ98013.1"/>
    <property type="molecule type" value="Genomic_DNA"/>
</dbReference>
<dbReference type="PANTHER" id="PTHR46256">
    <property type="entry name" value="AGAP011099-PA"/>
    <property type="match status" value="1"/>
</dbReference>
<keyword evidence="14" id="KW-0966">Cell projection</keyword>
<evidence type="ECO:0000256" key="4">
    <source>
        <dbReference type="ARBA" id="ARBA00022490"/>
    </source>
</evidence>
<proteinExistence type="inferred from homology"/>
<keyword evidence="10" id="KW-0067">ATP-binding</keyword>
<keyword evidence="6" id="KW-0808">Transferase</keyword>
<dbReference type="Gene3D" id="3.30.505.10">
    <property type="entry name" value="SH2 domain"/>
    <property type="match status" value="1"/>
</dbReference>
<comment type="subcellular location">
    <subcellularLocation>
        <location evidence="2">Cell projection</location>
    </subcellularLocation>
    <subcellularLocation>
        <location evidence="1">Cytoplasm</location>
        <location evidence="1">Cytoskeleton</location>
    </subcellularLocation>
</comment>
<dbReference type="Gene3D" id="3.40.850.10">
    <property type="entry name" value="Kinesin motor domain"/>
    <property type="match status" value="3"/>
</dbReference>
<dbReference type="SMART" id="SM00015">
    <property type="entry name" value="IQ"/>
    <property type="match status" value="1"/>
</dbReference>
<dbReference type="PRINTS" id="PR00401">
    <property type="entry name" value="SH2DOMAIN"/>
</dbReference>
<feature type="compositionally biased region" description="Polar residues" evidence="19">
    <location>
        <begin position="953"/>
        <end position="968"/>
    </location>
</feature>
<evidence type="ECO:0000256" key="7">
    <source>
        <dbReference type="ARBA" id="ARBA00022737"/>
    </source>
</evidence>
<evidence type="ECO:0000313" key="22">
    <source>
        <dbReference type="EMBL" id="WAQ98013.1"/>
    </source>
</evidence>
<evidence type="ECO:0000256" key="16">
    <source>
        <dbReference type="ARBA" id="ARBA00048679"/>
    </source>
</evidence>
<keyword evidence="7" id="KW-0677">Repeat</keyword>
<organism evidence="22 23">
    <name type="scientific">Mya arenaria</name>
    <name type="common">Soft-shell clam</name>
    <dbReference type="NCBI Taxonomy" id="6604"/>
    <lineage>
        <taxon>Eukaryota</taxon>
        <taxon>Metazoa</taxon>
        <taxon>Spiralia</taxon>
        <taxon>Lophotrochozoa</taxon>
        <taxon>Mollusca</taxon>
        <taxon>Bivalvia</taxon>
        <taxon>Autobranchia</taxon>
        <taxon>Heteroconchia</taxon>
        <taxon>Euheterodonta</taxon>
        <taxon>Imparidentia</taxon>
        <taxon>Neoheterodontei</taxon>
        <taxon>Myida</taxon>
        <taxon>Myoidea</taxon>
        <taxon>Myidae</taxon>
        <taxon>Mya</taxon>
    </lineage>
</organism>
<evidence type="ECO:0000313" key="23">
    <source>
        <dbReference type="Proteomes" id="UP001164746"/>
    </source>
</evidence>
<feature type="region of interest" description="Actin-binding" evidence="18">
    <location>
        <begin position="511"/>
        <end position="533"/>
    </location>
</feature>
<evidence type="ECO:0000256" key="9">
    <source>
        <dbReference type="ARBA" id="ARBA00022777"/>
    </source>
</evidence>
<comment type="caution">
    <text evidence="18">Lacks conserved residue(s) required for the propagation of feature annotation.</text>
</comment>
<dbReference type="SUPFAM" id="SSF52540">
    <property type="entry name" value="P-loop containing nucleoside triphosphate hydrolases"/>
    <property type="match status" value="1"/>
</dbReference>
<protein>
    <recommendedName>
        <fullName evidence="3">non-specific serine/threonine protein kinase</fullName>
        <ecNumber evidence="3">2.7.11.1</ecNumber>
    </recommendedName>
</protein>
<feature type="compositionally biased region" description="Acidic residues" evidence="19">
    <location>
        <begin position="753"/>
        <end position="762"/>
    </location>
</feature>
<evidence type="ECO:0000259" key="20">
    <source>
        <dbReference type="PROSITE" id="PS50001"/>
    </source>
</evidence>
<dbReference type="SUPFAM" id="SSF55550">
    <property type="entry name" value="SH2 domain"/>
    <property type="match status" value="1"/>
</dbReference>
<sequence length="998" mass="113996">MDRPPVGKVEDLATLAKLDEKVLLAELKTRYYNNDIYTSLKYNLSKKSENPPHIFAIADSAFQCMVNPLLEAFGNAQTKMNDNSSRFGKYIQLSFHNGQVLGAKISEYLLEKSRLTFQSSGEESFHIFYYMMAGLPKSKQEQFCLQAADKYRYLANGIAGISNDRQMSKKHYEELLNALDLVGFTDEEQYDMFTVVTSVLHLGNTMFEEDDSDHSEIQDMAPVSVVAKLLNVDEQDMAGCMTSIVTITRGEHVKRHYSKAQAEEARDAIAKILYGRLFGWIVNKINQLLAPDHEVPQNESREIGILDIFGFEHFEKNSFEQACINLANEQLQFFFNQHVFKQEQEEYVKEGIDWQEIKFVDNQPLLDLFLARPVGMLSILDEESKFPRATDLTLVGKFNKNFTSSSYYKPIKSTQESKFSICHYAGEVTYDARGWLEKNRDTLPPGVMEMLQGSQNALVRSIFKAQVTRTGTLAFQGRKSTRKTRKGGHRPSLDAARKRKQTVGAQFKNSLQVLMERMTSSTPIFIRCLKPNHVKAPGNFNEKYINQQLLYTGMLETTKIRREGFAVRPSFEDFVNKYKVILCKPLLTGSRDNCSKILRATSIKGWQVGKTKVFLKYFHVDQLTEVLEQMGKSAITLQRIVRGFLARRHFARKLEVARQQAEKIAALLSQIEGLSMKMLNQQEGVKQQDKDIPQAFFGRPGSVIEPNYPPPVPDFPYKDLSHVGGASIASSHRYLEPQPSKKFADFGTQASDSDSEVSDDEFVPQNSKAHPGNKEASKNWFQETQATQIYDPMASNFIAEWFHGVISRRQSENLLKTKATGTFLIRVSESRFGYTLSFKGENRVHHYMIDQLRNKKFIVVGEPKVHKTLKDIIEYHQNNRISNWKGFLTDPCGQESGECDYGDLVNENFYFTLQAEIQRQKTGKPRNIRESNYRAPPPPPSELVNQGPPVPNRNYSVAFSGRSQQQSKRPLPKRPDEAYNRLLSNQEKTHAFGQRDKK</sequence>
<feature type="region of interest" description="Disordered" evidence="19">
    <location>
        <begin position="477"/>
        <end position="499"/>
    </location>
</feature>
<dbReference type="InterPro" id="IPR036860">
    <property type="entry name" value="SH2_dom_sf"/>
</dbReference>
<dbReference type="PRINTS" id="PR00193">
    <property type="entry name" value="MYOSINHEAVY"/>
</dbReference>
<accession>A0ABY7DLE6</accession>
<comment type="catalytic activity">
    <reaction evidence="15">
        <text>L-threonyl-[protein] + ATP = O-phospho-L-threonyl-[protein] + ADP + H(+)</text>
        <dbReference type="Rhea" id="RHEA:46608"/>
        <dbReference type="Rhea" id="RHEA-COMP:11060"/>
        <dbReference type="Rhea" id="RHEA-COMP:11605"/>
        <dbReference type="ChEBI" id="CHEBI:15378"/>
        <dbReference type="ChEBI" id="CHEBI:30013"/>
        <dbReference type="ChEBI" id="CHEBI:30616"/>
        <dbReference type="ChEBI" id="CHEBI:61977"/>
        <dbReference type="ChEBI" id="CHEBI:456216"/>
        <dbReference type="EC" id="2.7.11.1"/>
    </reaction>
</comment>
<dbReference type="Proteomes" id="UP001164746">
    <property type="component" value="Chromosome 3"/>
</dbReference>
<name>A0ABY7DLE6_MYAAR</name>